<protein>
    <submittedName>
        <fullName evidence="1">Uncharacterized protein</fullName>
    </submittedName>
</protein>
<sequence length="268" mass="29835">MVHVVARVRERLRATSFQKAIIYPASGGAPQVGIFVDGTRIDRPEQPTTGDVIGVASGTPGMHISLEDFHKDWISDLSLYFDKNNQELYSQINDVALNYIADRATFINGVAAADYQAAFELLERSIIGAMKALDDFGAASARLKNDLDNVEWSGRDIEEIYPSITSLRRRLHLLSMSKKETESNVQSAFRELVNCLADIWIRNGKKPTAPKSNRDGYSPPSDFVRFVKLILNIVPEHLRQHVQSDGALSKAISEALGRRDAKPKNIPE</sequence>
<name>A0ABU1KPF5_XANFL</name>
<organism evidence="1 2">
    <name type="scientific">Xanthobacter flavus</name>
    <dbReference type="NCBI Taxonomy" id="281"/>
    <lineage>
        <taxon>Bacteria</taxon>
        <taxon>Pseudomonadati</taxon>
        <taxon>Pseudomonadota</taxon>
        <taxon>Alphaproteobacteria</taxon>
        <taxon>Hyphomicrobiales</taxon>
        <taxon>Xanthobacteraceae</taxon>
        <taxon>Xanthobacter</taxon>
    </lineage>
</organism>
<dbReference type="RefSeq" id="WP_281810209.1">
    <property type="nucleotide sequence ID" value="NZ_BSDO01000030.1"/>
</dbReference>
<accession>A0ABU1KPF5</accession>
<evidence type="ECO:0000313" key="1">
    <source>
        <dbReference type="EMBL" id="MDR6336493.1"/>
    </source>
</evidence>
<comment type="caution">
    <text evidence="1">The sequence shown here is derived from an EMBL/GenBank/DDBJ whole genome shotgun (WGS) entry which is preliminary data.</text>
</comment>
<proteinExistence type="predicted"/>
<dbReference type="EMBL" id="JAVDPY010000012">
    <property type="protein sequence ID" value="MDR6336493.1"/>
    <property type="molecule type" value="Genomic_DNA"/>
</dbReference>
<reference evidence="1 2" key="1">
    <citation type="submission" date="2023-07" db="EMBL/GenBank/DDBJ databases">
        <title>Genomic Encyclopedia of Type Strains, Phase IV (KMG-IV): sequencing the most valuable type-strain genomes for metagenomic binning, comparative biology and taxonomic classification.</title>
        <authorList>
            <person name="Goeker M."/>
        </authorList>
    </citation>
    <scope>NUCLEOTIDE SEQUENCE [LARGE SCALE GENOMIC DNA]</scope>
    <source>
        <strain evidence="1 2">DSM 338</strain>
    </source>
</reference>
<gene>
    <name evidence="1" type="ORF">GGQ86_004994</name>
</gene>
<keyword evidence="2" id="KW-1185">Reference proteome</keyword>
<dbReference type="GeneID" id="95766197"/>
<dbReference type="Proteomes" id="UP001245370">
    <property type="component" value="Unassembled WGS sequence"/>
</dbReference>
<evidence type="ECO:0000313" key="2">
    <source>
        <dbReference type="Proteomes" id="UP001245370"/>
    </source>
</evidence>